<evidence type="ECO:0000313" key="2">
    <source>
        <dbReference type="Proteomes" id="UP000887565"/>
    </source>
</evidence>
<dbReference type="Proteomes" id="UP000887565">
    <property type="component" value="Unplaced"/>
</dbReference>
<keyword evidence="2" id="KW-1185">Reference proteome</keyword>
<organism evidence="2 3">
    <name type="scientific">Romanomermis culicivorax</name>
    <name type="common">Nematode worm</name>
    <dbReference type="NCBI Taxonomy" id="13658"/>
    <lineage>
        <taxon>Eukaryota</taxon>
        <taxon>Metazoa</taxon>
        <taxon>Ecdysozoa</taxon>
        <taxon>Nematoda</taxon>
        <taxon>Enoplea</taxon>
        <taxon>Dorylaimia</taxon>
        <taxon>Mermithida</taxon>
        <taxon>Mermithoidea</taxon>
        <taxon>Mermithidae</taxon>
        <taxon>Romanomermis</taxon>
    </lineage>
</organism>
<accession>A0A915HLJ9</accession>
<sequence>MAAAECNDGTEHFVNRLPIIVASRKSPDKPKQPSIFPATTQNANLGNSQRHLKSEQRNREEAEQTF</sequence>
<feature type="compositionally biased region" description="Basic and acidic residues" evidence="1">
    <location>
        <begin position="52"/>
        <end position="66"/>
    </location>
</feature>
<evidence type="ECO:0000256" key="1">
    <source>
        <dbReference type="SAM" id="MobiDB-lite"/>
    </source>
</evidence>
<dbReference type="AlphaFoldDB" id="A0A915HLJ9"/>
<reference evidence="3" key="1">
    <citation type="submission" date="2022-11" db="UniProtKB">
        <authorList>
            <consortium name="WormBaseParasite"/>
        </authorList>
    </citation>
    <scope>IDENTIFICATION</scope>
</reference>
<proteinExistence type="predicted"/>
<feature type="region of interest" description="Disordered" evidence="1">
    <location>
        <begin position="24"/>
        <end position="66"/>
    </location>
</feature>
<evidence type="ECO:0000313" key="3">
    <source>
        <dbReference type="WBParaSite" id="nRc.2.0.1.t02848-RA"/>
    </source>
</evidence>
<feature type="compositionally biased region" description="Polar residues" evidence="1">
    <location>
        <begin position="37"/>
        <end position="49"/>
    </location>
</feature>
<protein>
    <submittedName>
        <fullName evidence="3">Uncharacterized protein</fullName>
    </submittedName>
</protein>
<name>A0A915HLJ9_ROMCU</name>
<dbReference type="WBParaSite" id="nRc.2.0.1.t02848-RA">
    <property type="protein sequence ID" value="nRc.2.0.1.t02848-RA"/>
    <property type="gene ID" value="nRc.2.0.1.g02848"/>
</dbReference>